<evidence type="ECO:0000313" key="13">
    <source>
        <dbReference type="Proteomes" id="UP000466345"/>
    </source>
</evidence>
<keyword evidence="5 9" id="KW-0862">Zinc</keyword>
<keyword evidence="3 9" id="KW-0479">Metal-binding</keyword>
<feature type="active site" description="Proton donor/acceptor" evidence="9">
    <location>
        <position position="242"/>
    </location>
</feature>
<dbReference type="GO" id="GO:0006508">
    <property type="term" value="P:proteolysis"/>
    <property type="evidence" value="ECO:0007669"/>
    <property type="project" value="UniProtKB-KW"/>
</dbReference>
<dbReference type="GO" id="GO:0008237">
    <property type="term" value="F:metallopeptidase activity"/>
    <property type="evidence" value="ECO:0007669"/>
    <property type="project" value="UniProtKB-KW"/>
</dbReference>
<dbReference type="InterPro" id="IPR000755">
    <property type="entry name" value="A_A_dipeptidase"/>
</dbReference>
<dbReference type="OrthoDB" id="9801430at2"/>
<gene>
    <name evidence="12" type="primary">vanXB</name>
    <name evidence="12" type="ORF">SRB5_50680</name>
</gene>
<evidence type="ECO:0000256" key="10">
    <source>
        <dbReference type="PIRNR" id="PIRNR026671"/>
    </source>
</evidence>
<dbReference type="EC" id="3.4.13.22" evidence="9 10"/>
<keyword evidence="4 9" id="KW-0378">Hydrolase</keyword>
<evidence type="ECO:0000256" key="8">
    <source>
        <dbReference type="ARBA" id="ARBA00023316"/>
    </source>
</evidence>
<feature type="binding site" evidence="9">
    <location>
        <position position="160"/>
    </location>
    <ligand>
        <name>Zn(2+)</name>
        <dbReference type="ChEBI" id="CHEBI:29105"/>
        <note>catalytic</note>
    </ligand>
</feature>
<keyword evidence="8 10" id="KW-0961">Cell wall biogenesis/degradation</keyword>
<dbReference type="GO" id="GO:0008270">
    <property type="term" value="F:zinc ion binding"/>
    <property type="evidence" value="ECO:0007669"/>
    <property type="project" value="UniProtKB-UniRule"/>
</dbReference>
<evidence type="ECO:0000256" key="1">
    <source>
        <dbReference type="ARBA" id="ARBA00001362"/>
    </source>
</evidence>
<evidence type="ECO:0000256" key="3">
    <source>
        <dbReference type="ARBA" id="ARBA00022723"/>
    </source>
</evidence>
<dbReference type="InterPro" id="IPR009045">
    <property type="entry name" value="Zn_M74/Hedgehog-like"/>
</dbReference>
<keyword evidence="2 9" id="KW-0645">Protease</keyword>
<keyword evidence="11" id="KW-0732">Signal</keyword>
<dbReference type="CDD" id="cd14817">
    <property type="entry name" value="D-Ala-D-Ala_dipeptidase_VanX"/>
    <property type="match status" value="1"/>
</dbReference>
<evidence type="ECO:0000256" key="7">
    <source>
        <dbReference type="ARBA" id="ARBA00023049"/>
    </source>
</evidence>
<evidence type="ECO:0000256" key="11">
    <source>
        <dbReference type="SAM" id="SignalP"/>
    </source>
</evidence>
<keyword evidence="13" id="KW-1185">Reference proteome</keyword>
<keyword evidence="7 9" id="KW-0482">Metalloprotease</keyword>
<evidence type="ECO:0000256" key="9">
    <source>
        <dbReference type="HAMAP-Rule" id="MF_01924"/>
    </source>
</evidence>
<comment type="similarity">
    <text evidence="9 10">Belongs to the peptidase M15D family.</text>
</comment>
<feature type="site" description="Transition state stabilizer" evidence="9">
    <location>
        <position position="108"/>
    </location>
</feature>
<dbReference type="Gene3D" id="3.30.1380.10">
    <property type="match status" value="1"/>
</dbReference>
<dbReference type="AlphaFoldDB" id="A0A7K0CPE5"/>
<comment type="catalytic activity">
    <reaction evidence="1 9 10">
        <text>D-alanyl-D-alanine + H2O = 2 D-alanine</text>
        <dbReference type="Rhea" id="RHEA:20661"/>
        <dbReference type="ChEBI" id="CHEBI:15377"/>
        <dbReference type="ChEBI" id="CHEBI:57416"/>
        <dbReference type="ChEBI" id="CHEBI:57822"/>
        <dbReference type="EC" id="3.4.13.22"/>
    </reaction>
</comment>
<dbReference type="RefSeq" id="WP_153455750.1">
    <property type="nucleotide sequence ID" value="NZ_WEGJ01000026.1"/>
</dbReference>
<dbReference type="HAMAP" id="MF_01924">
    <property type="entry name" value="A_A_dipeptidase"/>
    <property type="match status" value="1"/>
</dbReference>
<comment type="cofactor">
    <cofactor evidence="9">
        <name>Zn(2+)</name>
        <dbReference type="ChEBI" id="CHEBI:29105"/>
    </cofactor>
    <text evidence="9">Binds 1 zinc ion per subunit.</text>
</comment>
<evidence type="ECO:0000256" key="6">
    <source>
        <dbReference type="ARBA" id="ARBA00022997"/>
    </source>
</evidence>
<proteinExistence type="inferred from homology"/>
<evidence type="ECO:0000256" key="4">
    <source>
        <dbReference type="ARBA" id="ARBA00022801"/>
    </source>
</evidence>
<organism evidence="12 13">
    <name type="scientific">Streptomyces smaragdinus</name>
    <dbReference type="NCBI Taxonomy" id="2585196"/>
    <lineage>
        <taxon>Bacteria</taxon>
        <taxon>Bacillati</taxon>
        <taxon>Actinomycetota</taxon>
        <taxon>Actinomycetes</taxon>
        <taxon>Kitasatosporales</taxon>
        <taxon>Streptomycetaceae</taxon>
        <taxon>Streptomyces</taxon>
    </lineage>
</organism>
<evidence type="ECO:0000256" key="2">
    <source>
        <dbReference type="ARBA" id="ARBA00022670"/>
    </source>
</evidence>
<sequence>MPTSAAARRALALTVAALCAVPAAPLAARAADPRDDRAPPGFAALDDVAPTVLQDMRYAGPHNFTGAPVPGYDEPVCLLTRPAAEALARAQRALRRSGYSLKVYDCYRPRRAVDHFLRWAADPHDTRMRREFYPAVDKGRLFADRYLAAPSGHSRGSEVDVTLVPLGAPASARYRPGQRLVPCTAPDGERFADNSADMGTGYDCFDPLSRTLDPRAGDAAAANRALLARTLEREGFVNFPDEWWHFSFRPEPFPHTAFDFPVRRSSVHGGR</sequence>
<dbReference type="GO" id="GO:0160237">
    <property type="term" value="F:D-Ala-D-Ala dipeptidase activity"/>
    <property type="evidence" value="ECO:0007669"/>
    <property type="project" value="UniProtKB-EC"/>
</dbReference>
<dbReference type="PANTHER" id="PTHR43126">
    <property type="entry name" value="D-ALANYL-D-ALANINE DIPEPTIDASE"/>
    <property type="match status" value="1"/>
</dbReference>
<dbReference type="Proteomes" id="UP000466345">
    <property type="component" value="Unassembled WGS sequence"/>
</dbReference>
<feature type="chain" id="PRO_5029655318" description="D-alanyl-D-alanine dipeptidase" evidence="11">
    <location>
        <begin position="31"/>
        <end position="271"/>
    </location>
</feature>
<dbReference type="SUPFAM" id="SSF55166">
    <property type="entry name" value="Hedgehog/DD-peptidase"/>
    <property type="match status" value="1"/>
</dbReference>
<dbReference type="Pfam" id="PF01427">
    <property type="entry name" value="Peptidase_M15"/>
    <property type="match status" value="2"/>
</dbReference>
<name>A0A7K0CPE5_9ACTN</name>
<evidence type="ECO:0000313" key="12">
    <source>
        <dbReference type="EMBL" id="MQY14892.1"/>
    </source>
</evidence>
<keyword evidence="6 9" id="KW-0224">Dipeptidase</keyword>
<feature type="binding site" evidence="9">
    <location>
        <position position="245"/>
    </location>
    <ligand>
        <name>Zn(2+)</name>
        <dbReference type="ChEBI" id="CHEBI:29105"/>
        <note>catalytic</note>
    </ligand>
</feature>
<accession>A0A7K0CPE5</accession>
<dbReference type="EMBL" id="WEGJ01000026">
    <property type="protein sequence ID" value="MQY14892.1"/>
    <property type="molecule type" value="Genomic_DNA"/>
</dbReference>
<feature type="binding site" evidence="9">
    <location>
        <position position="153"/>
    </location>
    <ligand>
        <name>Zn(2+)</name>
        <dbReference type="ChEBI" id="CHEBI:29105"/>
        <note>catalytic</note>
    </ligand>
</feature>
<evidence type="ECO:0000256" key="5">
    <source>
        <dbReference type="ARBA" id="ARBA00022833"/>
    </source>
</evidence>
<reference evidence="12 13" key="1">
    <citation type="submission" date="2019-10" db="EMBL/GenBank/DDBJ databases">
        <title>Streptomyces smaragdinus sp. nov. and Streptomyces fabii sp. nov., isolated from the gut of fungus growing-termite Macrotermes natalensis.</title>
        <authorList>
            <person name="Schwitalla J."/>
            <person name="Benndorf R."/>
            <person name="Martin K."/>
            <person name="De Beer W."/>
            <person name="Kaster A.-K."/>
            <person name="Vollmers J."/>
            <person name="Poulsen M."/>
            <person name="Beemelmanns C."/>
        </authorList>
    </citation>
    <scope>NUCLEOTIDE SEQUENCE [LARGE SCALE GENOMIC DNA]</scope>
    <source>
        <strain evidence="12 13">RB5</strain>
    </source>
</reference>
<dbReference type="PANTHER" id="PTHR43126:SF1">
    <property type="entry name" value="D-ALANYL-D-ALANINE DIPEPTIDASE"/>
    <property type="match status" value="1"/>
</dbReference>
<feature type="signal peptide" evidence="11">
    <location>
        <begin position="1"/>
        <end position="30"/>
    </location>
</feature>
<dbReference type="GO" id="GO:0071555">
    <property type="term" value="P:cell wall organization"/>
    <property type="evidence" value="ECO:0007669"/>
    <property type="project" value="UniProtKB-KW"/>
</dbReference>
<dbReference type="PIRSF" id="PIRSF026671">
    <property type="entry name" value="AA_dipeptidase"/>
    <property type="match status" value="1"/>
</dbReference>
<comment type="caution">
    <text evidence="12">The sequence shown here is derived from an EMBL/GenBank/DDBJ whole genome shotgun (WGS) entry which is preliminary data.</text>
</comment>
<protein>
    <recommendedName>
        <fullName evidence="9 10">D-alanyl-D-alanine dipeptidase</fullName>
        <shortName evidence="9 10">D-Ala-D-Ala dipeptidase</shortName>
        <ecNumber evidence="9 10">3.4.13.22</ecNumber>
    </recommendedName>
</protein>
<comment type="function">
    <text evidence="9 10">Catalyzes hydrolysis of the D-alanyl-D-alanine dipeptide.</text>
</comment>